<feature type="transmembrane region" description="Helical" evidence="6">
    <location>
        <begin position="432"/>
        <end position="455"/>
    </location>
</feature>
<dbReference type="PANTHER" id="PTHR23502:SF52">
    <property type="entry name" value="MULTIDRUG TRANSPORTER, PUTATIVE (AFU_ORTHOLOGUE AFUA_2G17730)-RELATED"/>
    <property type="match status" value="1"/>
</dbReference>
<feature type="transmembrane region" description="Helical" evidence="6">
    <location>
        <begin position="295"/>
        <end position="315"/>
    </location>
</feature>
<feature type="transmembrane region" description="Helical" evidence="6">
    <location>
        <begin position="91"/>
        <end position="109"/>
    </location>
</feature>
<feature type="transmembrane region" description="Helical" evidence="6">
    <location>
        <begin position="21"/>
        <end position="42"/>
    </location>
</feature>
<dbReference type="PANTHER" id="PTHR23502">
    <property type="entry name" value="MAJOR FACILITATOR SUPERFAMILY"/>
    <property type="match status" value="1"/>
</dbReference>
<keyword evidence="3 6" id="KW-0812">Transmembrane</keyword>
<keyword evidence="4 6" id="KW-1133">Transmembrane helix</keyword>
<feature type="transmembrane region" description="Helical" evidence="6">
    <location>
        <begin position="181"/>
        <end position="201"/>
    </location>
</feature>
<gene>
    <name evidence="8" type="ORF">K432DRAFT_101297</name>
</gene>
<evidence type="ECO:0000259" key="7">
    <source>
        <dbReference type="PROSITE" id="PS50850"/>
    </source>
</evidence>
<evidence type="ECO:0000256" key="1">
    <source>
        <dbReference type="ARBA" id="ARBA00004141"/>
    </source>
</evidence>
<dbReference type="AlphaFoldDB" id="A0A8E2E638"/>
<feature type="transmembrane region" description="Helical" evidence="6">
    <location>
        <begin position="398"/>
        <end position="420"/>
    </location>
</feature>
<evidence type="ECO:0000256" key="4">
    <source>
        <dbReference type="ARBA" id="ARBA00022989"/>
    </source>
</evidence>
<dbReference type="PROSITE" id="PS50850">
    <property type="entry name" value="MFS"/>
    <property type="match status" value="1"/>
</dbReference>
<feature type="transmembrane region" description="Helical" evidence="6">
    <location>
        <begin position="154"/>
        <end position="175"/>
    </location>
</feature>
<feature type="transmembrane region" description="Helical" evidence="6">
    <location>
        <begin position="336"/>
        <end position="358"/>
    </location>
</feature>
<keyword evidence="5 6" id="KW-0472">Membrane</keyword>
<evidence type="ECO:0000256" key="6">
    <source>
        <dbReference type="SAM" id="Phobius"/>
    </source>
</evidence>
<proteinExistence type="inferred from homology"/>
<dbReference type="EMBL" id="KV745082">
    <property type="protein sequence ID" value="OCK78081.1"/>
    <property type="molecule type" value="Genomic_DNA"/>
</dbReference>
<dbReference type="InterPro" id="IPR011701">
    <property type="entry name" value="MFS"/>
</dbReference>
<reference evidence="8 9" key="1">
    <citation type="journal article" date="2016" name="Nat. Commun.">
        <title>Ectomycorrhizal ecology is imprinted in the genome of the dominant symbiotic fungus Cenococcum geophilum.</title>
        <authorList>
            <consortium name="DOE Joint Genome Institute"/>
            <person name="Peter M."/>
            <person name="Kohler A."/>
            <person name="Ohm R.A."/>
            <person name="Kuo A."/>
            <person name="Krutzmann J."/>
            <person name="Morin E."/>
            <person name="Arend M."/>
            <person name="Barry K.W."/>
            <person name="Binder M."/>
            <person name="Choi C."/>
            <person name="Clum A."/>
            <person name="Copeland A."/>
            <person name="Grisel N."/>
            <person name="Haridas S."/>
            <person name="Kipfer T."/>
            <person name="LaButti K."/>
            <person name="Lindquist E."/>
            <person name="Lipzen A."/>
            <person name="Maire R."/>
            <person name="Meier B."/>
            <person name="Mihaltcheva S."/>
            <person name="Molinier V."/>
            <person name="Murat C."/>
            <person name="Poggeler S."/>
            <person name="Quandt C.A."/>
            <person name="Sperisen C."/>
            <person name="Tritt A."/>
            <person name="Tisserant E."/>
            <person name="Crous P.W."/>
            <person name="Henrissat B."/>
            <person name="Nehls U."/>
            <person name="Egli S."/>
            <person name="Spatafora J.W."/>
            <person name="Grigoriev I.V."/>
            <person name="Martin F.M."/>
        </authorList>
    </citation>
    <scope>NUCLEOTIDE SEQUENCE [LARGE SCALE GENOMIC DNA]</scope>
    <source>
        <strain evidence="8 9">CBS 459.81</strain>
    </source>
</reference>
<comment type="similarity">
    <text evidence="2">Belongs to the major facilitator superfamily.</text>
</comment>
<dbReference type="OrthoDB" id="5403280at2759"/>
<evidence type="ECO:0000313" key="8">
    <source>
        <dbReference type="EMBL" id="OCK78081.1"/>
    </source>
</evidence>
<name>A0A8E2E638_9PEZI</name>
<evidence type="ECO:0000313" key="9">
    <source>
        <dbReference type="Proteomes" id="UP000250266"/>
    </source>
</evidence>
<dbReference type="Proteomes" id="UP000250266">
    <property type="component" value="Unassembled WGS sequence"/>
</dbReference>
<evidence type="ECO:0000256" key="2">
    <source>
        <dbReference type="ARBA" id="ARBA00008335"/>
    </source>
</evidence>
<feature type="transmembrane region" description="Helical" evidence="6">
    <location>
        <begin position="364"/>
        <end position="391"/>
    </location>
</feature>
<feature type="transmembrane region" description="Helical" evidence="6">
    <location>
        <begin position="62"/>
        <end position="84"/>
    </location>
</feature>
<dbReference type="Gene3D" id="1.20.1250.20">
    <property type="entry name" value="MFS general substrate transporter like domains"/>
    <property type="match status" value="1"/>
</dbReference>
<dbReference type="Pfam" id="PF07690">
    <property type="entry name" value="MFS_1"/>
    <property type="match status" value="1"/>
</dbReference>
<comment type="subcellular location">
    <subcellularLocation>
        <location evidence="1">Membrane</location>
        <topology evidence="1">Multi-pass membrane protein</topology>
    </subcellularLocation>
</comment>
<keyword evidence="9" id="KW-1185">Reference proteome</keyword>
<organism evidence="8 9">
    <name type="scientific">Lepidopterella palustris CBS 459.81</name>
    <dbReference type="NCBI Taxonomy" id="1314670"/>
    <lineage>
        <taxon>Eukaryota</taxon>
        <taxon>Fungi</taxon>
        <taxon>Dikarya</taxon>
        <taxon>Ascomycota</taxon>
        <taxon>Pezizomycotina</taxon>
        <taxon>Dothideomycetes</taxon>
        <taxon>Pleosporomycetidae</taxon>
        <taxon>Mytilinidiales</taxon>
        <taxon>Argynnaceae</taxon>
        <taxon>Lepidopterella</taxon>
    </lineage>
</organism>
<dbReference type="GO" id="GO:0005886">
    <property type="term" value="C:plasma membrane"/>
    <property type="evidence" value="ECO:0007669"/>
    <property type="project" value="TreeGrafter"/>
</dbReference>
<dbReference type="InterPro" id="IPR020846">
    <property type="entry name" value="MFS_dom"/>
</dbReference>
<dbReference type="InterPro" id="IPR036259">
    <property type="entry name" value="MFS_trans_sf"/>
</dbReference>
<evidence type="ECO:0000256" key="5">
    <source>
        <dbReference type="ARBA" id="ARBA00023136"/>
    </source>
</evidence>
<dbReference type="SUPFAM" id="SSF103473">
    <property type="entry name" value="MFS general substrate transporter"/>
    <property type="match status" value="1"/>
</dbReference>
<feature type="domain" description="Major facilitator superfamily (MFS) profile" evidence="7">
    <location>
        <begin position="23"/>
        <end position="460"/>
    </location>
</feature>
<accession>A0A8E2E638</accession>
<feature type="transmembrane region" description="Helical" evidence="6">
    <location>
        <begin position="256"/>
        <end position="275"/>
    </location>
</feature>
<sequence>MDFEELTDDANPFNWSKLKKWLVTFTTCFVTLIVGINGTAIASAAKAIDARFDINEQRFPNAYWPIMSWSLGAAVAPLFALPLMESFGVRYGYMMSYLTFVIFVIPQAVAQNFATLIITRIITGGCAGTLENITGGIISDIWREGTSKSFAMSLYVWSLLAGVSIGPVIGGAIIHHLSWRWIFYVQIIFYGACFPLLLFAVPETRGSVILAQKTPDIRGPTVKDHLAEPETQKLSLAKIAREAIVRPFRMLFTEPVVFFFTLWSAFCFGTVFLFTQSVAQTFTTNYKWSPFQTGSVQSAVVLGELIGLLASIYQTKLYFQSAARNTEHQGRPIPEARLYLSIPGSFIGLSTGFFWYAWWSYSSVTWILPTLGLAAVGFGIFTVVSAVTNYLMDSYSKYAASAIAAVAFGENIFAALLPLASQSLYTTLGFHWASSLLGFIALALSFAPLILMVFGQSIRRRSIFMREASHD</sequence>
<dbReference type="GO" id="GO:0022857">
    <property type="term" value="F:transmembrane transporter activity"/>
    <property type="evidence" value="ECO:0007669"/>
    <property type="project" value="InterPro"/>
</dbReference>
<protein>
    <submittedName>
        <fullName evidence="8">MFS general substrate transporter</fullName>
    </submittedName>
</protein>
<dbReference type="FunFam" id="1.20.1250.20:FF:000082">
    <property type="entry name" value="MFS multidrug transporter, putative"/>
    <property type="match status" value="1"/>
</dbReference>
<evidence type="ECO:0000256" key="3">
    <source>
        <dbReference type="ARBA" id="ARBA00022692"/>
    </source>
</evidence>